<evidence type="ECO:0000313" key="1">
    <source>
        <dbReference type="EMBL" id="MRN37172.1"/>
    </source>
</evidence>
<dbReference type="Proteomes" id="UP000486297">
    <property type="component" value="Unassembled WGS sequence"/>
</dbReference>
<accession>A0A5Q3RUI4</accession>
<proteinExistence type="predicted"/>
<comment type="caution">
    <text evidence="1">The sequence shown here is derived from an EMBL/GenBank/DDBJ whole genome shotgun (WGS) entry which is preliminary data.</text>
</comment>
<keyword evidence="2" id="KW-1185">Reference proteome</keyword>
<dbReference type="RefSeq" id="WP_154143185.1">
    <property type="nucleotide sequence ID" value="NZ_CP046027.1"/>
</dbReference>
<reference evidence="1" key="1">
    <citation type="journal article" name="Emerg. Infect. Dis.">
        <title>Two cases of a newly characterized neisseria species.</title>
        <authorList>
            <person name="Mustapha M."/>
            <person name="Lemos A.P.S."/>
            <person name="Harrison L.H."/>
            <person name="Vantyne D."/>
            <person name="Sacchi C.T."/>
        </authorList>
    </citation>
    <scope>NUCLEOTIDE SEQUENCE</scope>
    <source>
        <strain evidence="1">N.95.16</strain>
    </source>
</reference>
<protein>
    <submittedName>
        <fullName evidence="1">Uncharacterized protein</fullName>
    </submittedName>
</protein>
<gene>
    <name evidence="1" type="ORF">GJU80_01275</name>
</gene>
<evidence type="ECO:0000313" key="2">
    <source>
        <dbReference type="Proteomes" id="UP000486297"/>
    </source>
</evidence>
<dbReference type="AlphaFoldDB" id="A0A5Q3RUI4"/>
<dbReference type="EMBL" id="WJXO01000001">
    <property type="protein sequence ID" value="MRN37172.1"/>
    <property type="molecule type" value="Genomic_DNA"/>
</dbReference>
<name>A0A5Q3RUI4_9NEIS</name>
<sequence>MTTISRERESRLLDRVLWTLCSSNILVCILSFCLQLIAPEDGGQDLESKLLFRLHRFFGVNVESSFATWYNGSLWFCVAVASVLIAFLGKDDRFLRRGGVFLALVAAAASLDEIAQMHESTAILGQLVMGSAQENMPIYAHFLWVVPGLIVSALIGLSLLKFIRRLPVRATRGIIAGGVIFLRERWAWKHFPDCGAFATAKRLIINFW</sequence>
<organism evidence="1 2">
    <name type="scientific">Neisseria brasiliensis</name>
    <dbReference type="NCBI Taxonomy" id="2666100"/>
    <lineage>
        <taxon>Bacteria</taxon>
        <taxon>Pseudomonadati</taxon>
        <taxon>Pseudomonadota</taxon>
        <taxon>Betaproteobacteria</taxon>
        <taxon>Neisseriales</taxon>
        <taxon>Neisseriaceae</taxon>
        <taxon>Neisseria</taxon>
    </lineage>
</organism>